<evidence type="ECO:0000313" key="9">
    <source>
        <dbReference type="EMBL" id="TCS76418.1"/>
    </source>
</evidence>
<organism evidence="9 10">
    <name type="scientific">Muricomes intestini</name>
    <dbReference type="NCBI Taxonomy" id="1796634"/>
    <lineage>
        <taxon>Bacteria</taxon>
        <taxon>Bacillati</taxon>
        <taxon>Bacillota</taxon>
        <taxon>Clostridia</taxon>
        <taxon>Lachnospirales</taxon>
        <taxon>Lachnospiraceae</taxon>
        <taxon>Muricomes</taxon>
    </lineage>
</organism>
<keyword evidence="10" id="KW-1185">Reference proteome</keyword>
<sequence length="251" mass="29019">MTKLKHYNILIAEDEALLRQSLANSINSLDSGFKVIHQVSNGEEALRYLKTNTIHLLITDIRMPAMDGLALAKCVHEQYPHIFTVVLTGYTDFDYAREALKQRVFDYLLKPVSAEDLESTLSHVRLPLQKHYELEEDPELVGKAAEEIVEYTVLYMREHYMDNIDISSFASANGFTSAYLTKLFNRYKGDTPSKYLTDIRIHEAKRLLTDTMLPIREVGEHVGYPDQFHFSKTFRKHIGMNPSAYRKEKQQ</sequence>
<feature type="domain" description="Response regulatory" evidence="8">
    <location>
        <begin position="8"/>
        <end position="125"/>
    </location>
</feature>
<evidence type="ECO:0000313" key="10">
    <source>
        <dbReference type="Proteomes" id="UP000295726"/>
    </source>
</evidence>
<comment type="caution">
    <text evidence="9">The sequence shown here is derived from an EMBL/GenBank/DDBJ whole genome shotgun (WGS) entry which is preliminary data.</text>
</comment>
<dbReference type="PROSITE" id="PS00041">
    <property type="entry name" value="HTH_ARAC_FAMILY_1"/>
    <property type="match status" value="1"/>
</dbReference>
<gene>
    <name evidence="9" type="ORF">EDD59_12434</name>
</gene>
<evidence type="ECO:0000259" key="7">
    <source>
        <dbReference type="PROSITE" id="PS01124"/>
    </source>
</evidence>
<dbReference type="EMBL" id="SLZZ01000024">
    <property type="protein sequence ID" value="TCS76418.1"/>
    <property type="molecule type" value="Genomic_DNA"/>
</dbReference>
<evidence type="ECO:0000256" key="4">
    <source>
        <dbReference type="ARBA" id="ARBA00023163"/>
    </source>
</evidence>
<dbReference type="GO" id="GO:0003700">
    <property type="term" value="F:DNA-binding transcription factor activity"/>
    <property type="evidence" value="ECO:0007669"/>
    <property type="project" value="InterPro"/>
</dbReference>
<name>A0A4R3K2C6_9FIRM</name>
<evidence type="ECO:0000259" key="8">
    <source>
        <dbReference type="PROSITE" id="PS50110"/>
    </source>
</evidence>
<proteinExistence type="predicted"/>
<dbReference type="InterPro" id="IPR001789">
    <property type="entry name" value="Sig_transdc_resp-reg_receiver"/>
</dbReference>
<dbReference type="Gene3D" id="1.10.10.60">
    <property type="entry name" value="Homeodomain-like"/>
    <property type="match status" value="2"/>
</dbReference>
<dbReference type="PANTHER" id="PTHR43280:SF2">
    <property type="entry name" value="HTH-TYPE TRANSCRIPTIONAL REGULATOR EXSA"/>
    <property type="match status" value="1"/>
</dbReference>
<dbReference type="Pfam" id="PF12833">
    <property type="entry name" value="HTH_18"/>
    <property type="match status" value="1"/>
</dbReference>
<dbReference type="PROSITE" id="PS01124">
    <property type="entry name" value="HTH_ARAC_FAMILY_2"/>
    <property type="match status" value="1"/>
</dbReference>
<dbReference type="SMART" id="SM00448">
    <property type="entry name" value="REC"/>
    <property type="match status" value="1"/>
</dbReference>
<dbReference type="Proteomes" id="UP000295726">
    <property type="component" value="Unassembled WGS sequence"/>
</dbReference>
<dbReference type="Pfam" id="PF00072">
    <property type="entry name" value="Response_reg"/>
    <property type="match status" value="1"/>
</dbReference>
<evidence type="ECO:0000256" key="1">
    <source>
        <dbReference type="ARBA" id="ARBA00018672"/>
    </source>
</evidence>
<keyword evidence="2" id="KW-0805">Transcription regulation</keyword>
<dbReference type="SUPFAM" id="SSF46689">
    <property type="entry name" value="Homeodomain-like"/>
    <property type="match status" value="2"/>
</dbReference>
<dbReference type="PRINTS" id="PR00032">
    <property type="entry name" value="HTHARAC"/>
</dbReference>
<keyword evidence="4" id="KW-0804">Transcription</keyword>
<dbReference type="InterPro" id="IPR018060">
    <property type="entry name" value="HTH_AraC"/>
</dbReference>
<dbReference type="GO" id="GO:0000160">
    <property type="term" value="P:phosphorelay signal transduction system"/>
    <property type="evidence" value="ECO:0007669"/>
    <property type="project" value="InterPro"/>
</dbReference>
<dbReference type="PROSITE" id="PS50110">
    <property type="entry name" value="RESPONSE_REGULATORY"/>
    <property type="match status" value="1"/>
</dbReference>
<evidence type="ECO:0000256" key="6">
    <source>
        <dbReference type="PROSITE-ProRule" id="PRU00169"/>
    </source>
</evidence>
<dbReference type="InterPro" id="IPR011006">
    <property type="entry name" value="CheY-like_superfamily"/>
</dbReference>
<feature type="domain" description="HTH araC/xylS-type" evidence="7">
    <location>
        <begin position="150"/>
        <end position="248"/>
    </location>
</feature>
<dbReference type="SUPFAM" id="SSF52172">
    <property type="entry name" value="CheY-like"/>
    <property type="match status" value="1"/>
</dbReference>
<dbReference type="GO" id="GO:0043565">
    <property type="term" value="F:sequence-specific DNA binding"/>
    <property type="evidence" value="ECO:0007669"/>
    <property type="project" value="InterPro"/>
</dbReference>
<dbReference type="CDD" id="cd17536">
    <property type="entry name" value="REC_YesN-like"/>
    <property type="match status" value="1"/>
</dbReference>
<keyword evidence="3" id="KW-0238">DNA-binding</keyword>
<feature type="modified residue" description="4-aspartylphosphate" evidence="6">
    <location>
        <position position="60"/>
    </location>
</feature>
<accession>A0A4R3K2C6</accession>
<protein>
    <recommendedName>
        <fullName evidence="1">Stage 0 sporulation protein A homolog</fullName>
    </recommendedName>
</protein>
<dbReference type="AlphaFoldDB" id="A0A4R3K2C6"/>
<dbReference type="InterPro" id="IPR009057">
    <property type="entry name" value="Homeodomain-like_sf"/>
</dbReference>
<dbReference type="RefSeq" id="WP_132382931.1">
    <property type="nucleotide sequence ID" value="NZ_SLZZ01000024.1"/>
</dbReference>
<keyword evidence="6" id="KW-0597">Phosphoprotein</keyword>
<dbReference type="Gene3D" id="3.40.50.2300">
    <property type="match status" value="1"/>
</dbReference>
<evidence type="ECO:0000256" key="5">
    <source>
        <dbReference type="ARBA" id="ARBA00024867"/>
    </source>
</evidence>
<evidence type="ECO:0000256" key="2">
    <source>
        <dbReference type="ARBA" id="ARBA00023015"/>
    </source>
</evidence>
<dbReference type="OrthoDB" id="1769137at2"/>
<evidence type="ECO:0000256" key="3">
    <source>
        <dbReference type="ARBA" id="ARBA00023125"/>
    </source>
</evidence>
<comment type="function">
    <text evidence="5">May play the central regulatory role in sporulation. It may be an element of the effector pathway responsible for the activation of sporulation genes in response to nutritional stress. Spo0A may act in concert with spo0H (a sigma factor) to control the expression of some genes that are critical to the sporulation process.</text>
</comment>
<reference evidence="9 10" key="1">
    <citation type="submission" date="2019-03" db="EMBL/GenBank/DDBJ databases">
        <title>Genomic Encyclopedia of Type Strains, Phase IV (KMG-IV): sequencing the most valuable type-strain genomes for metagenomic binning, comparative biology and taxonomic classification.</title>
        <authorList>
            <person name="Goeker M."/>
        </authorList>
    </citation>
    <scope>NUCLEOTIDE SEQUENCE [LARGE SCALE GENOMIC DNA]</scope>
    <source>
        <strain evidence="9 10">DSM 29489</strain>
    </source>
</reference>
<dbReference type="InterPro" id="IPR020449">
    <property type="entry name" value="Tscrpt_reg_AraC-type_HTH"/>
</dbReference>
<dbReference type="PANTHER" id="PTHR43280">
    <property type="entry name" value="ARAC-FAMILY TRANSCRIPTIONAL REGULATOR"/>
    <property type="match status" value="1"/>
</dbReference>
<dbReference type="InterPro" id="IPR018062">
    <property type="entry name" value="HTH_AraC-typ_CS"/>
</dbReference>
<dbReference type="SMART" id="SM00342">
    <property type="entry name" value="HTH_ARAC"/>
    <property type="match status" value="1"/>
</dbReference>